<evidence type="ECO:0000313" key="7">
    <source>
        <dbReference type="EMBL" id="AAM08504.1"/>
    </source>
</evidence>
<keyword evidence="2 5" id="KW-0479">Metal-binding</keyword>
<evidence type="ECO:0000256" key="1">
    <source>
        <dbReference type="ARBA" id="ARBA00007092"/>
    </source>
</evidence>
<dbReference type="InterPro" id="IPR005135">
    <property type="entry name" value="Endo/exonuclease/phosphatase"/>
</dbReference>
<evidence type="ECO:0000256" key="2">
    <source>
        <dbReference type="ARBA" id="ARBA00022723"/>
    </source>
</evidence>
<sequence>MTTKRFGRLEQILLLLPPLNLKEDGKSPPSSCIARVNLVCCLVVLQNTAIKKRVIKCKRHPHMEGGKGMHAFSSCTHQAREEAQALICVAQERLKKKEVEDRLPSAIEIDGCVSPPKNARGKELCANGGDKQQQYSCIMMNILFSNVRGLGNPGRREQLTEILRKNKVEVVCLQETIRVSFAANELDRFCGGRDFHWLTKPAEGHSGSLLMGVNLEMVDVVEVDLGEFFISMLVESKREKKRWRIVNVYGPVQTDKKDRFLHELTEMVLVEQEAVMIGGDYNLVRSAEEKSNSIINKRWAAKFNAFISTAELRELHRGGGKYTRTNKQTNPVREVLDRVLVSASWDNLDPFTVVGGMA</sequence>
<reference evidence="8" key="2">
    <citation type="journal article" date="2008" name="Nucleic Acids Res.">
        <title>The rice annotation project database (RAP-DB): 2008 update.</title>
        <authorList>
            <consortium name="The rice annotation project (RAP)"/>
        </authorList>
    </citation>
    <scope>GENOME REANNOTATION</scope>
    <source>
        <strain evidence="8">cv. Nipponbare</strain>
    </source>
</reference>
<keyword evidence="5" id="KW-0464">Manganese</keyword>
<reference evidence="8" key="1">
    <citation type="journal article" date="2005" name="Nature">
        <title>The map-based sequence of the rice genome.</title>
        <authorList>
            <consortium name="International rice genome sequencing project (IRGSP)"/>
            <person name="Matsumoto T."/>
            <person name="Wu J."/>
            <person name="Kanamori H."/>
            <person name="Katayose Y."/>
            <person name="Fujisawa M."/>
            <person name="Namiki N."/>
            <person name="Mizuno H."/>
            <person name="Yamamoto K."/>
            <person name="Antonio B.A."/>
            <person name="Baba T."/>
            <person name="Sakata K."/>
            <person name="Nagamura Y."/>
            <person name="Aoki H."/>
            <person name="Arikawa K."/>
            <person name="Arita K."/>
            <person name="Bito T."/>
            <person name="Chiden Y."/>
            <person name="Fujitsuka N."/>
            <person name="Fukunaka R."/>
            <person name="Hamada M."/>
            <person name="Harada C."/>
            <person name="Hayashi A."/>
            <person name="Hijishita S."/>
            <person name="Honda M."/>
            <person name="Hosokawa S."/>
            <person name="Ichikawa Y."/>
            <person name="Idonuma A."/>
            <person name="Iijima M."/>
            <person name="Ikeda M."/>
            <person name="Ikeno M."/>
            <person name="Ito K."/>
            <person name="Ito S."/>
            <person name="Ito T."/>
            <person name="Ito Y."/>
            <person name="Ito Y."/>
            <person name="Iwabuchi A."/>
            <person name="Kamiya K."/>
            <person name="Karasawa W."/>
            <person name="Kurita K."/>
            <person name="Katagiri S."/>
            <person name="Kikuta A."/>
            <person name="Kobayashi H."/>
            <person name="Kobayashi N."/>
            <person name="Machita K."/>
            <person name="Maehara T."/>
            <person name="Masukawa M."/>
            <person name="Mizubayashi T."/>
            <person name="Mukai Y."/>
            <person name="Nagasaki H."/>
            <person name="Nagata Y."/>
            <person name="Naito S."/>
            <person name="Nakashima M."/>
            <person name="Nakama Y."/>
            <person name="Nakamichi Y."/>
            <person name="Nakamura M."/>
            <person name="Meguro A."/>
            <person name="Negishi M."/>
            <person name="Ohta I."/>
            <person name="Ohta T."/>
            <person name="Okamoto M."/>
            <person name="Ono N."/>
            <person name="Saji S."/>
            <person name="Sakaguchi M."/>
            <person name="Sakai K."/>
            <person name="Shibata M."/>
            <person name="Shimokawa T."/>
            <person name="Song J."/>
            <person name="Takazaki Y."/>
            <person name="Terasawa K."/>
            <person name="Tsugane M."/>
            <person name="Tsuji K."/>
            <person name="Ueda S."/>
            <person name="Waki K."/>
            <person name="Yamagata H."/>
            <person name="Yamamoto M."/>
            <person name="Yamamoto S."/>
            <person name="Yamane H."/>
            <person name="Yoshiki S."/>
            <person name="Yoshihara R."/>
            <person name="Yukawa K."/>
            <person name="Zhong H."/>
            <person name="Yano M."/>
            <person name="Yuan Q."/>
            <person name="Ouyang S."/>
            <person name="Liu J."/>
            <person name="Jones K.M."/>
            <person name="Gansberger K."/>
            <person name="Moffat K."/>
            <person name="Hill J."/>
            <person name="Bera J."/>
            <person name="Fadrosh D."/>
            <person name="Jin S."/>
            <person name="Johri S."/>
            <person name="Kim M."/>
            <person name="Overton L."/>
            <person name="Reardon M."/>
            <person name="Tsitrin T."/>
            <person name="Vuong H."/>
            <person name="Weaver B."/>
            <person name="Ciecko A."/>
            <person name="Tallon L."/>
            <person name="Jackson J."/>
            <person name="Pai G."/>
            <person name="Aken S.V."/>
            <person name="Utterback T."/>
            <person name="Reidmuller S."/>
            <person name="Feldblyum T."/>
            <person name="Hsiao J."/>
            <person name="Zismann V."/>
            <person name="Iobst S."/>
            <person name="de Vazeille A.R."/>
            <person name="Buell C.R."/>
            <person name="Ying K."/>
            <person name="Li Y."/>
            <person name="Lu T."/>
            <person name="Huang Y."/>
            <person name="Zhao Q."/>
            <person name="Feng Q."/>
            <person name="Zhang L."/>
            <person name="Zhu J."/>
            <person name="Weng Q."/>
            <person name="Mu J."/>
            <person name="Lu Y."/>
            <person name="Fan D."/>
            <person name="Liu Y."/>
            <person name="Guan J."/>
            <person name="Zhang Y."/>
            <person name="Yu S."/>
            <person name="Liu X."/>
            <person name="Zhang Y."/>
            <person name="Hong G."/>
            <person name="Han B."/>
            <person name="Choisne N."/>
            <person name="Demange N."/>
            <person name="Orjeda G."/>
            <person name="Samain S."/>
            <person name="Cattolico L."/>
            <person name="Pelletier E."/>
            <person name="Couloux A."/>
            <person name="Segurens B."/>
            <person name="Wincker P."/>
            <person name="D'Hont A."/>
            <person name="Scarpelli C."/>
            <person name="Weissenbach J."/>
            <person name="Salanoubat M."/>
            <person name="Quetier F."/>
            <person name="Yu Y."/>
            <person name="Kim H.R."/>
            <person name="Rambo T."/>
            <person name="Currie J."/>
            <person name="Collura K."/>
            <person name="Luo M."/>
            <person name="Yang T."/>
            <person name="Ammiraju J.S.S."/>
            <person name="Engler F."/>
            <person name="Soderlund C."/>
            <person name="Wing R.A."/>
            <person name="Palmer L.E."/>
            <person name="de la Bastide M."/>
            <person name="Spiegel L."/>
            <person name="Nascimento L."/>
            <person name="Zutavern T."/>
            <person name="O'Shaughnessy A."/>
            <person name="Dike S."/>
            <person name="Dedhia N."/>
            <person name="Preston R."/>
            <person name="Balija V."/>
            <person name="McCombie W.R."/>
            <person name="Chow T."/>
            <person name="Chen H."/>
            <person name="Chung M."/>
            <person name="Chen C."/>
            <person name="Shaw J."/>
            <person name="Wu H."/>
            <person name="Hsiao K."/>
            <person name="Chao Y."/>
            <person name="Chu M."/>
            <person name="Cheng C."/>
            <person name="Hour A."/>
            <person name="Lee P."/>
            <person name="Lin S."/>
            <person name="Lin Y."/>
            <person name="Liou J."/>
            <person name="Liu S."/>
            <person name="Hsing Y."/>
            <person name="Raghuvanshi S."/>
            <person name="Mohanty A."/>
            <person name="Bharti A.K."/>
            <person name="Gaur A."/>
            <person name="Gupta V."/>
            <person name="Kumar D."/>
            <person name="Ravi V."/>
            <person name="Vij S."/>
            <person name="Kapur A."/>
            <person name="Khurana P."/>
            <person name="Khurana P."/>
            <person name="Khurana J.P."/>
            <person name="Tyagi A.K."/>
            <person name="Gaikwad K."/>
            <person name="Singh A."/>
            <person name="Dalal V."/>
            <person name="Srivastava S."/>
            <person name="Dixit A."/>
            <person name="Pal A.K."/>
            <person name="Ghazi I.A."/>
            <person name="Yadav M."/>
            <person name="Pandit A."/>
            <person name="Bhargava A."/>
            <person name="Sureshbabu K."/>
            <person name="Batra K."/>
            <person name="Sharma T.R."/>
            <person name="Mohapatra T."/>
            <person name="Singh N.K."/>
            <person name="Messing J."/>
            <person name="Nelson A.B."/>
            <person name="Fuks G."/>
            <person name="Kavchok S."/>
            <person name="Keizer G."/>
            <person name="Linton E."/>
            <person name="Llaca V."/>
            <person name="Song R."/>
            <person name="Tanyolac B."/>
            <person name="Young S."/>
            <person name="Ho-Il K."/>
            <person name="Hahn J.H."/>
            <person name="Sangsakoo G."/>
            <person name="Vanavichit A."/>
            <person name="de Mattos Luiz.A.T."/>
            <person name="Zimmer P.D."/>
            <person name="Malone G."/>
            <person name="Dellagostin O."/>
            <person name="de Oliveira A.C."/>
            <person name="Bevan M."/>
            <person name="Bancroft I."/>
            <person name="Minx P."/>
            <person name="Cordum H."/>
            <person name="Wilson R."/>
            <person name="Cheng Z."/>
            <person name="Jin W."/>
            <person name="Jiang J."/>
            <person name="Leong S.A."/>
            <person name="Iwama H."/>
            <person name="Gojobori T."/>
            <person name="Itoh T."/>
            <person name="Niimura Y."/>
            <person name="Fujii Y."/>
            <person name="Habara T."/>
            <person name="Sakai H."/>
            <person name="Sato Y."/>
            <person name="Wilson G."/>
            <person name="Kumar K."/>
            <person name="McCouch S."/>
            <person name="Juretic N."/>
            <person name="Hoen D."/>
            <person name="Wright S."/>
            <person name="Bruskiewich R."/>
            <person name="Bureau T."/>
            <person name="Miyao A."/>
            <person name="Hirochika H."/>
            <person name="Nishikawa T."/>
            <person name="Kadowaki K."/>
            <person name="Sugiura M."/>
            <person name="Burr B."/>
            <person name="Sasaki T."/>
        </authorList>
    </citation>
    <scope>NUCLEOTIDE SEQUENCE [LARGE SCALE GENOMIC DNA]</scope>
    <source>
        <strain evidence="8">cv. Nipponbare</strain>
    </source>
</reference>
<dbReference type="GO" id="GO:0046872">
    <property type="term" value="F:metal ion binding"/>
    <property type="evidence" value="ECO:0007669"/>
    <property type="project" value="UniProtKB-KW"/>
</dbReference>
<feature type="binding site" evidence="5">
    <location>
        <position position="146"/>
    </location>
    <ligand>
        <name>Mg(2+)</name>
        <dbReference type="ChEBI" id="CHEBI:18420"/>
        <label>1</label>
    </ligand>
</feature>
<keyword evidence="4 5" id="KW-0460">Magnesium</keyword>
<name>A0A5S6R6X8_ORYSJ</name>
<dbReference type="AlphaFoldDB" id="A0A5S6R6X8"/>
<dbReference type="GO" id="GO:0004518">
    <property type="term" value="F:nuclease activity"/>
    <property type="evidence" value="ECO:0007669"/>
    <property type="project" value="InterPro"/>
</dbReference>
<dbReference type="EMBL" id="AC068654">
    <property type="protein sequence ID" value="AAM08504.1"/>
    <property type="molecule type" value="Genomic_DNA"/>
</dbReference>
<dbReference type="InterPro" id="IPR036691">
    <property type="entry name" value="Endo/exonu/phosph_ase_sf"/>
</dbReference>
<dbReference type="SUPFAM" id="SSF56219">
    <property type="entry name" value="DNase I-like"/>
    <property type="match status" value="1"/>
</dbReference>
<accession>A0A5S6R6X8</accession>
<dbReference type="Proteomes" id="UP000000763">
    <property type="component" value="Chromosome 10"/>
</dbReference>
<evidence type="ECO:0000259" key="6">
    <source>
        <dbReference type="Pfam" id="PF03372"/>
    </source>
</evidence>
<evidence type="ECO:0000256" key="5">
    <source>
        <dbReference type="PIRSR" id="PIRSR604808-2"/>
    </source>
</evidence>
<comment type="cofactor">
    <cofactor evidence="5">
        <name>Mg(2+)</name>
        <dbReference type="ChEBI" id="CHEBI:18420"/>
    </cofactor>
    <cofactor evidence="5">
        <name>Mn(2+)</name>
        <dbReference type="ChEBI" id="CHEBI:29035"/>
    </cofactor>
    <text evidence="5">Probably binds two magnesium or manganese ions per subunit.</text>
</comment>
<comment type="similarity">
    <text evidence="1">Belongs to the DNA repair enzymes AP/ExoA family.</text>
</comment>
<dbReference type="Pfam" id="PF03372">
    <property type="entry name" value="Exo_endo_phos"/>
    <property type="match status" value="1"/>
</dbReference>
<dbReference type="Gene3D" id="3.60.10.10">
    <property type="entry name" value="Endonuclease/exonuclease/phosphatase"/>
    <property type="match status" value="1"/>
</dbReference>
<proteinExistence type="inferred from homology"/>
<feature type="domain" description="Endonuclease/exonuclease/phosphatase" evidence="6">
    <location>
        <begin position="143"/>
        <end position="348"/>
    </location>
</feature>
<dbReference type="PANTHER" id="PTHR22748:SF19">
    <property type="entry name" value="ENDONUCLEASE_EXONUCLEASE_PHOSPHATASE DOMAIN-CONTAINING PROTEIN"/>
    <property type="match status" value="1"/>
</dbReference>
<evidence type="ECO:0000313" key="8">
    <source>
        <dbReference type="Proteomes" id="UP000000763"/>
    </source>
</evidence>
<dbReference type="PANTHER" id="PTHR22748">
    <property type="entry name" value="AP ENDONUCLEASE"/>
    <property type="match status" value="1"/>
</dbReference>
<gene>
    <name evidence="7" type="primary">OSJNBa0015O22.6</name>
</gene>
<evidence type="ECO:0000256" key="4">
    <source>
        <dbReference type="ARBA" id="ARBA00022842"/>
    </source>
</evidence>
<protein>
    <submittedName>
        <fullName evidence="7">Retroelement</fullName>
    </submittedName>
</protein>
<organism evidence="7 8">
    <name type="scientific">Oryza sativa subsp. japonica</name>
    <name type="common">Rice</name>
    <dbReference type="NCBI Taxonomy" id="39947"/>
    <lineage>
        <taxon>Eukaryota</taxon>
        <taxon>Viridiplantae</taxon>
        <taxon>Streptophyta</taxon>
        <taxon>Embryophyta</taxon>
        <taxon>Tracheophyta</taxon>
        <taxon>Spermatophyta</taxon>
        <taxon>Magnoliopsida</taxon>
        <taxon>Liliopsida</taxon>
        <taxon>Poales</taxon>
        <taxon>Poaceae</taxon>
        <taxon>BOP clade</taxon>
        <taxon>Oryzoideae</taxon>
        <taxon>Oryzeae</taxon>
        <taxon>Oryzinae</taxon>
        <taxon>Oryza</taxon>
        <taxon>Oryza sativa</taxon>
    </lineage>
</organism>
<dbReference type="GO" id="GO:0006281">
    <property type="term" value="P:DNA repair"/>
    <property type="evidence" value="ECO:0007669"/>
    <property type="project" value="InterPro"/>
</dbReference>
<dbReference type="GO" id="GO:0016787">
    <property type="term" value="F:hydrolase activity"/>
    <property type="evidence" value="ECO:0007669"/>
    <property type="project" value="UniProtKB-KW"/>
</dbReference>
<dbReference type="InterPro" id="IPR004808">
    <property type="entry name" value="AP_endonuc_1"/>
</dbReference>
<evidence type="ECO:0000256" key="3">
    <source>
        <dbReference type="ARBA" id="ARBA00022801"/>
    </source>
</evidence>
<feature type="binding site" evidence="5">
    <location>
        <position position="175"/>
    </location>
    <ligand>
        <name>Mg(2+)</name>
        <dbReference type="ChEBI" id="CHEBI:18420"/>
        <label>1</label>
    </ligand>
</feature>
<keyword evidence="3" id="KW-0378">Hydrolase</keyword>